<feature type="region of interest" description="Disordered" evidence="1">
    <location>
        <begin position="1"/>
        <end position="76"/>
    </location>
</feature>
<feature type="region of interest" description="Disordered" evidence="1">
    <location>
        <begin position="359"/>
        <end position="467"/>
    </location>
</feature>
<evidence type="ECO:0000259" key="2">
    <source>
        <dbReference type="PROSITE" id="PS50191"/>
    </source>
</evidence>
<dbReference type="AlphaFoldDB" id="F2U8Z6"/>
<dbReference type="eggNOG" id="KOG1471">
    <property type="taxonomic scope" value="Eukaryota"/>
</dbReference>
<dbReference type="CDD" id="cd00170">
    <property type="entry name" value="SEC14"/>
    <property type="match status" value="1"/>
</dbReference>
<dbReference type="Proteomes" id="UP000007799">
    <property type="component" value="Unassembled WGS sequence"/>
</dbReference>
<evidence type="ECO:0000313" key="4">
    <source>
        <dbReference type="Proteomes" id="UP000007799"/>
    </source>
</evidence>
<dbReference type="InParanoid" id="F2U8Z6"/>
<dbReference type="Pfam" id="PF00650">
    <property type="entry name" value="CRAL_TRIO"/>
    <property type="match status" value="1"/>
</dbReference>
<dbReference type="KEGG" id="sre:PTSG_04913"/>
<dbReference type="OrthoDB" id="440711at2759"/>
<dbReference type="SUPFAM" id="SSF52087">
    <property type="entry name" value="CRAL/TRIO domain"/>
    <property type="match status" value="1"/>
</dbReference>
<feature type="compositionally biased region" description="Low complexity" evidence="1">
    <location>
        <begin position="57"/>
        <end position="76"/>
    </location>
</feature>
<sequence>MDSSGDGDGGGDRRVLGRRAVSQPALTPSPASTSGSASEPNNKTTGTKNSRKKKGAQRSASSSQLGSSSSSSSSSSLARALRTVDTSGLELTESVAEGEHAQLQIDLEVEDDCLQQMRARDDVAENPLSEFWMRVCLRVKGYDVPRAAASLNAYAAWRDDYEINQRPLHTDEQLLALVRHGVVEAPCFLDRIGHRVLMIRMARADPSRWTPQDAVRCVHVAVEYAFLRYPLAHRCGLAFMIDMRNISTSNMDIRVPHALLGALSNNLPLRFGAVYLINPPLFMRVALNLVKVFLKRKLQRRIHIVKGDVCDDDGILKYFDRRQLPVDMNGACVYDHDAYCSLVEAIHTHYPTPERFLKVSSFNRHPPPTTFQGGGGDDRGDGAWDDGDDRGDAGGDGSDEETQRDAPSSGDERGEITHASNDQRDQQQQEKQQGSDAAEGDEEGVQCIQQHVAQTPLSHTQHQHTLV</sequence>
<organism evidence="4">
    <name type="scientific">Salpingoeca rosetta (strain ATCC 50818 / BSB-021)</name>
    <dbReference type="NCBI Taxonomy" id="946362"/>
    <lineage>
        <taxon>Eukaryota</taxon>
        <taxon>Choanoflagellata</taxon>
        <taxon>Craspedida</taxon>
        <taxon>Salpingoecidae</taxon>
        <taxon>Salpingoeca</taxon>
    </lineage>
</organism>
<proteinExistence type="predicted"/>
<feature type="compositionally biased region" description="Low complexity" evidence="1">
    <location>
        <begin position="18"/>
        <end position="38"/>
    </location>
</feature>
<dbReference type="STRING" id="946362.F2U8Z6"/>
<keyword evidence="4" id="KW-1185">Reference proteome</keyword>
<dbReference type="GeneID" id="16074809"/>
<reference evidence="3" key="1">
    <citation type="submission" date="2009-08" db="EMBL/GenBank/DDBJ databases">
        <title>Annotation of Salpingoeca rosetta.</title>
        <authorList>
            <consortium name="The Broad Institute Genome Sequencing Platform"/>
            <person name="Russ C."/>
            <person name="Cuomo C."/>
            <person name="Burger G."/>
            <person name="Gray M.W."/>
            <person name="Holland P.W.H."/>
            <person name="King N."/>
            <person name="Lang F.B.F."/>
            <person name="Roger A.J."/>
            <person name="Ruiz-Trillo I."/>
            <person name="Young S.K."/>
            <person name="Zeng Q."/>
            <person name="Gargeya S."/>
            <person name="Alvarado L."/>
            <person name="Berlin A."/>
            <person name="Chapman S.B."/>
            <person name="Chen Z."/>
            <person name="Freedman E."/>
            <person name="Gellesch M."/>
            <person name="Goldberg J."/>
            <person name="Griggs A."/>
            <person name="Gujja S."/>
            <person name="Heilman E."/>
            <person name="Heiman D."/>
            <person name="Howarth C."/>
            <person name="Mehta T."/>
            <person name="Neiman D."/>
            <person name="Pearson M."/>
            <person name="Roberts A."/>
            <person name="Saif S."/>
            <person name="Shea T."/>
            <person name="Shenoy N."/>
            <person name="Sisk P."/>
            <person name="Stolte C."/>
            <person name="Sykes S."/>
            <person name="White J."/>
            <person name="Yandava C."/>
            <person name="Haas B."/>
            <person name="Nusbaum C."/>
            <person name="Birren B."/>
        </authorList>
    </citation>
    <scope>NUCLEOTIDE SEQUENCE [LARGE SCALE GENOMIC DNA]</scope>
    <source>
        <strain evidence="3">ATCC 50818</strain>
    </source>
</reference>
<feature type="compositionally biased region" description="Polar residues" evidence="1">
    <location>
        <begin position="447"/>
        <end position="467"/>
    </location>
</feature>
<dbReference type="SMART" id="SM00516">
    <property type="entry name" value="SEC14"/>
    <property type="match status" value="1"/>
</dbReference>
<dbReference type="RefSeq" id="XP_004994230.1">
    <property type="nucleotide sequence ID" value="XM_004994173.1"/>
</dbReference>
<feature type="compositionally biased region" description="Basic and acidic residues" evidence="1">
    <location>
        <begin position="410"/>
        <end position="428"/>
    </location>
</feature>
<feature type="compositionally biased region" description="Polar residues" evidence="1">
    <location>
        <begin position="39"/>
        <end position="48"/>
    </location>
</feature>
<dbReference type="InterPro" id="IPR001251">
    <property type="entry name" value="CRAL-TRIO_dom"/>
</dbReference>
<protein>
    <recommendedName>
        <fullName evidence="2">CRAL-TRIO domain-containing protein</fullName>
    </recommendedName>
</protein>
<accession>F2U8Z6</accession>
<gene>
    <name evidence="3" type="ORF">PTSG_04913</name>
</gene>
<dbReference type="OMA" id="THASNDQ"/>
<dbReference type="InterPro" id="IPR036865">
    <property type="entry name" value="CRAL-TRIO_dom_sf"/>
</dbReference>
<dbReference type="PROSITE" id="PS50191">
    <property type="entry name" value="CRAL_TRIO"/>
    <property type="match status" value="1"/>
</dbReference>
<dbReference type="FunCoup" id="F2U8Z6">
    <property type="interactions" value="380"/>
</dbReference>
<dbReference type="Gene3D" id="3.40.525.10">
    <property type="entry name" value="CRAL-TRIO lipid binding domain"/>
    <property type="match status" value="1"/>
</dbReference>
<evidence type="ECO:0000313" key="3">
    <source>
        <dbReference type="EMBL" id="EGD73199.1"/>
    </source>
</evidence>
<dbReference type="PANTHER" id="PTHR10174:SF229">
    <property type="entry name" value="CRAL-TRIO DOMAIN-CONTAINING PROTEIN"/>
    <property type="match status" value="1"/>
</dbReference>
<dbReference type="EMBL" id="GL832965">
    <property type="protein sequence ID" value="EGD73199.1"/>
    <property type="molecule type" value="Genomic_DNA"/>
</dbReference>
<name>F2U8Z6_SALR5</name>
<evidence type="ECO:0000256" key="1">
    <source>
        <dbReference type="SAM" id="MobiDB-lite"/>
    </source>
</evidence>
<dbReference type="PANTHER" id="PTHR10174">
    <property type="entry name" value="ALPHA-TOCOPHEROL TRANSFER PROTEIN-RELATED"/>
    <property type="match status" value="1"/>
</dbReference>
<feature type="domain" description="CRAL-TRIO" evidence="2">
    <location>
        <begin position="171"/>
        <end position="336"/>
    </location>
</feature>